<dbReference type="InterPro" id="IPR029063">
    <property type="entry name" value="SAM-dependent_MTases_sf"/>
</dbReference>
<evidence type="ECO:0000256" key="1">
    <source>
        <dbReference type="ARBA" id="ARBA00022490"/>
    </source>
</evidence>
<sequence length="281" mass="32632">MSWNPHRYSEIQRVLEENGLWLVRSRGQNYLIDKSIASRIVNMVPHDIPIFEVGCGLGSLTVLLPPRKVYALEIDHGIFRLVQSLIQDPGIHFLEGDFLTFDVQGLGEKRLFFLSNLPYSISGEALRRFIDIPCFEEGIVMVQKEFYERMIATEREKNYGVFTILIQSFLEVKQIFTVPKGCFFPIPSVDSVVIHISKKNPVMDTSPQHYEKLQQAFRSFLLEAFGSKRKTILNNLKRTREEKNLLEAFHTLEIAQTSRPEEIPTEKWQKLFLMVGEKPWI</sequence>
<evidence type="ECO:0000256" key="2">
    <source>
        <dbReference type="ARBA" id="ARBA00022552"/>
    </source>
</evidence>
<dbReference type="GO" id="GO:0052908">
    <property type="term" value="F:16S rRNA (adenine(1518)-N(6)/adenine(1519)-N(6))-dimethyltransferase activity"/>
    <property type="evidence" value="ECO:0007669"/>
    <property type="project" value="UniProtKB-EC"/>
</dbReference>
<keyword evidence="5" id="KW-0949">S-adenosyl-L-methionine</keyword>
<dbReference type="EC" id="2.1.1.182" evidence="8"/>
<name>A0AAX3BB08_9SPIR</name>
<keyword evidence="4 8" id="KW-0808">Transferase</keyword>
<dbReference type="GO" id="GO:0005829">
    <property type="term" value="C:cytosol"/>
    <property type="evidence" value="ECO:0007669"/>
    <property type="project" value="TreeGrafter"/>
</dbReference>
<dbReference type="RefSeq" id="WP_271434384.1">
    <property type="nucleotide sequence ID" value="NZ_CP073355.1"/>
</dbReference>
<dbReference type="Gene3D" id="1.10.8.100">
    <property type="entry name" value="Ribosomal RNA adenine dimethylase-like, domain 2"/>
    <property type="match status" value="1"/>
</dbReference>
<protein>
    <submittedName>
        <fullName evidence="8">Ribosomal RNA small subunit methyltransferase A</fullName>
        <ecNumber evidence="8">2.1.1.182</ecNumber>
    </submittedName>
</protein>
<evidence type="ECO:0000256" key="3">
    <source>
        <dbReference type="ARBA" id="ARBA00022603"/>
    </source>
</evidence>
<reference evidence="8" key="1">
    <citation type="submission" date="2021-04" db="EMBL/GenBank/DDBJ databases">
        <authorList>
            <person name="Postec A."/>
        </authorList>
    </citation>
    <scope>NUCLEOTIDE SEQUENCE</scope>
    <source>
        <strain evidence="8">F1F22</strain>
    </source>
</reference>
<evidence type="ECO:0000259" key="7">
    <source>
        <dbReference type="SMART" id="SM00650"/>
    </source>
</evidence>
<keyword evidence="3 8" id="KW-0489">Methyltransferase</keyword>
<dbReference type="Gene3D" id="3.40.50.150">
    <property type="entry name" value="Vaccinia Virus protein VP39"/>
    <property type="match status" value="1"/>
</dbReference>
<dbReference type="EMBL" id="CP073355">
    <property type="protein sequence ID" value="URA09258.1"/>
    <property type="molecule type" value="Genomic_DNA"/>
</dbReference>
<dbReference type="SUPFAM" id="SSF53335">
    <property type="entry name" value="S-adenosyl-L-methionine-dependent methyltransferases"/>
    <property type="match status" value="1"/>
</dbReference>
<evidence type="ECO:0000256" key="6">
    <source>
        <dbReference type="ARBA" id="ARBA00022884"/>
    </source>
</evidence>
<dbReference type="Proteomes" id="UP001056539">
    <property type="component" value="Chromosome"/>
</dbReference>
<dbReference type="NCBIfam" id="TIGR00755">
    <property type="entry name" value="ksgA"/>
    <property type="match status" value="1"/>
</dbReference>
<evidence type="ECO:0000313" key="8">
    <source>
        <dbReference type="EMBL" id="URA09258.1"/>
    </source>
</evidence>
<keyword evidence="6" id="KW-0694">RNA-binding</keyword>
<dbReference type="PANTHER" id="PTHR11727">
    <property type="entry name" value="DIMETHYLADENOSINE TRANSFERASE"/>
    <property type="match status" value="1"/>
</dbReference>
<dbReference type="AlphaFoldDB" id="A0AAX3BB08"/>
<evidence type="ECO:0000256" key="5">
    <source>
        <dbReference type="ARBA" id="ARBA00022691"/>
    </source>
</evidence>
<dbReference type="InterPro" id="IPR001737">
    <property type="entry name" value="KsgA/Erm"/>
</dbReference>
<dbReference type="InterPro" id="IPR011530">
    <property type="entry name" value="rRNA_adenine_dimethylase"/>
</dbReference>
<dbReference type="Pfam" id="PF00398">
    <property type="entry name" value="RrnaAD"/>
    <property type="match status" value="1"/>
</dbReference>
<dbReference type="InterPro" id="IPR020598">
    <property type="entry name" value="rRNA_Ade_methylase_Trfase_N"/>
</dbReference>
<organism evidence="8 9">
    <name type="scientific">Thermospira aquatica</name>
    <dbReference type="NCBI Taxonomy" id="2828656"/>
    <lineage>
        <taxon>Bacteria</taxon>
        <taxon>Pseudomonadati</taxon>
        <taxon>Spirochaetota</taxon>
        <taxon>Spirochaetia</taxon>
        <taxon>Brevinematales</taxon>
        <taxon>Thermospiraceae</taxon>
        <taxon>Thermospira</taxon>
    </lineage>
</organism>
<keyword evidence="9" id="KW-1185">Reference proteome</keyword>
<dbReference type="GO" id="GO:0003723">
    <property type="term" value="F:RNA binding"/>
    <property type="evidence" value="ECO:0007669"/>
    <property type="project" value="UniProtKB-KW"/>
</dbReference>
<dbReference type="InterPro" id="IPR023165">
    <property type="entry name" value="rRNA_Ade_diMease-like_C"/>
</dbReference>
<reference evidence="8" key="2">
    <citation type="submission" date="2022-06" db="EMBL/GenBank/DDBJ databases">
        <title>Thermospira aquatica gen. nov., sp. nov.</title>
        <authorList>
            <person name="Ben Ali Gam Z."/>
            <person name="Labat M."/>
        </authorList>
    </citation>
    <scope>NUCLEOTIDE SEQUENCE</scope>
    <source>
        <strain evidence="8">F1F22</strain>
    </source>
</reference>
<keyword evidence="2" id="KW-0698">rRNA processing</keyword>
<evidence type="ECO:0000256" key="4">
    <source>
        <dbReference type="ARBA" id="ARBA00022679"/>
    </source>
</evidence>
<dbReference type="SMART" id="SM00650">
    <property type="entry name" value="rADc"/>
    <property type="match status" value="1"/>
</dbReference>
<dbReference type="KEGG" id="taqu:KDW03_07050"/>
<gene>
    <name evidence="8" type="primary">rsmA</name>
    <name evidence="8" type="ORF">KDW03_07050</name>
</gene>
<feature type="domain" description="Ribosomal RNA adenine methylase transferase N-terminal" evidence="7">
    <location>
        <begin position="36"/>
        <end position="200"/>
    </location>
</feature>
<dbReference type="CDD" id="cd02440">
    <property type="entry name" value="AdoMet_MTases"/>
    <property type="match status" value="1"/>
</dbReference>
<evidence type="ECO:0000313" key="9">
    <source>
        <dbReference type="Proteomes" id="UP001056539"/>
    </source>
</evidence>
<keyword evidence="1" id="KW-0963">Cytoplasm</keyword>
<dbReference type="PANTHER" id="PTHR11727:SF7">
    <property type="entry name" value="DIMETHYLADENOSINE TRANSFERASE-RELATED"/>
    <property type="match status" value="1"/>
</dbReference>
<accession>A0AAX3BB08</accession>
<proteinExistence type="predicted"/>